<name>A0A8J6JAC1_9FIRM</name>
<dbReference type="InterPro" id="IPR020256">
    <property type="entry name" value="Spore_coat_CotJA"/>
</dbReference>
<keyword evidence="4" id="KW-1185">Reference proteome</keyword>
<dbReference type="Proteomes" id="UP000607645">
    <property type="component" value="Unassembled WGS sequence"/>
</dbReference>
<sequence length="180" mass="19673">MNQGGGGARPSRPSLPNPTKEESHLYPDNGTPLPPAAGCGDACGTLPECAPLAVPYVPFQQTGSKRYNQADALNNGTLFPGLNLPFHVKADARNVVSGHLAELQALEFVLVELGLYLDTHQGDAEAFELYKQYAAMEQTAREQYEAMHGPLFQKSTANEKTWASWLKDPWPWNFVEGGMK</sequence>
<dbReference type="EMBL" id="JACOPQ010000028">
    <property type="protein sequence ID" value="MBC5738832.1"/>
    <property type="molecule type" value="Genomic_DNA"/>
</dbReference>
<keyword evidence="3" id="KW-0946">Virion</keyword>
<feature type="domain" description="Protein CotJB" evidence="2">
    <location>
        <begin position="100"/>
        <end position="173"/>
    </location>
</feature>
<proteinExistence type="predicted"/>
<feature type="region of interest" description="Disordered" evidence="1">
    <location>
        <begin position="1"/>
        <end position="32"/>
    </location>
</feature>
<comment type="caution">
    <text evidence="3">The sequence shown here is derived from an EMBL/GenBank/DDBJ whole genome shotgun (WGS) entry which is preliminary data.</text>
</comment>
<evidence type="ECO:0000313" key="4">
    <source>
        <dbReference type="Proteomes" id="UP000607645"/>
    </source>
</evidence>
<protein>
    <submittedName>
        <fullName evidence="3">Spore coat protein CotJB</fullName>
    </submittedName>
</protein>
<gene>
    <name evidence="3" type="ORF">H8S62_17670</name>
</gene>
<dbReference type="Pfam" id="PF12652">
    <property type="entry name" value="CotJB"/>
    <property type="match status" value="1"/>
</dbReference>
<keyword evidence="3" id="KW-0167">Capsid protein</keyword>
<dbReference type="AlphaFoldDB" id="A0A8J6JAC1"/>
<evidence type="ECO:0000313" key="3">
    <source>
        <dbReference type="EMBL" id="MBC5738832.1"/>
    </source>
</evidence>
<dbReference type="Pfam" id="PF11007">
    <property type="entry name" value="CotJA"/>
    <property type="match status" value="1"/>
</dbReference>
<dbReference type="InterPro" id="IPR024207">
    <property type="entry name" value="CotJB_dom"/>
</dbReference>
<organism evidence="3 4">
    <name type="scientific">Lawsonibacter faecis</name>
    <dbReference type="NCBI Taxonomy" id="2763052"/>
    <lineage>
        <taxon>Bacteria</taxon>
        <taxon>Bacillati</taxon>
        <taxon>Bacillota</taxon>
        <taxon>Clostridia</taxon>
        <taxon>Eubacteriales</taxon>
        <taxon>Oscillospiraceae</taxon>
        <taxon>Lawsonibacter</taxon>
    </lineage>
</organism>
<evidence type="ECO:0000259" key="2">
    <source>
        <dbReference type="Pfam" id="PF12652"/>
    </source>
</evidence>
<evidence type="ECO:0000256" key="1">
    <source>
        <dbReference type="SAM" id="MobiDB-lite"/>
    </source>
</evidence>
<accession>A0A8J6JAC1</accession>
<reference evidence="3" key="1">
    <citation type="submission" date="2020-08" db="EMBL/GenBank/DDBJ databases">
        <title>Genome public.</title>
        <authorList>
            <person name="Liu C."/>
            <person name="Sun Q."/>
        </authorList>
    </citation>
    <scope>NUCLEOTIDE SEQUENCE</scope>
    <source>
        <strain evidence="3">NSJ-52</strain>
    </source>
</reference>